<protein>
    <submittedName>
        <fullName evidence="6">HAD-IA family hydrolase</fullName>
    </submittedName>
</protein>
<comment type="caution">
    <text evidence="6">The sequence shown here is derived from an EMBL/GenBank/DDBJ whole genome shotgun (WGS) entry which is preliminary data.</text>
</comment>
<dbReference type="InterPro" id="IPR036412">
    <property type="entry name" value="HAD-like_sf"/>
</dbReference>
<dbReference type="SFLD" id="SFLDG01129">
    <property type="entry name" value="C1.5:_HAD__Beta-PGM__Phosphata"/>
    <property type="match status" value="1"/>
</dbReference>
<dbReference type="RefSeq" id="WP_151163001.1">
    <property type="nucleotide sequence ID" value="NZ_WKJO01000001.1"/>
</dbReference>
<evidence type="ECO:0000256" key="4">
    <source>
        <dbReference type="ARBA" id="ARBA00022801"/>
    </source>
</evidence>
<dbReference type="PANTHER" id="PTHR46470">
    <property type="entry name" value="N-ACYLNEURAMINATE-9-PHOSPHATASE"/>
    <property type="match status" value="1"/>
</dbReference>
<dbReference type="EMBL" id="WKJO01000001">
    <property type="protein sequence ID" value="MRX22519.1"/>
    <property type="molecule type" value="Genomic_DNA"/>
</dbReference>
<evidence type="ECO:0000313" key="6">
    <source>
        <dbReference type="EMBL" id="MRX22519.1"/>
    </source>
</evidence>
<dbReference type="InterPro" id="IPR023214">
    <property type="entry name" value="HAD_sf"/>
</dbReference>
<dbReference type="GO" id="GO:0044281">
    <property type="term" value="P:small molecule metabolic process"/>
    <property type="evidence" value="ECO:0007669"/>
    <property type="project" value="UniProtKB-ARBA"/>
</dbReference>
<proteinExistence type="inferred from homology"/>
<comment type="cofactor">
    <cofactor evidence="1">
        <name>Mg(2+)</name>
        <dbReference type="ChEBI" id="CHEBI:18420"/>
    </cofactor>
</comment>
<dbReference type="InterPro" id="IPR051400">
    <property type="entry name" value="HAD-like_hydrolase"/>
</dbReference>
<evidence type="ECO:0000256" key="3">
    <source>
        <dbReference type="ARBA" id="ARBA00022723"/>
    </source>
</evidence>
<keyword evidence="4 6" id="KW-0378">Hydrolase</keyword>
<evidence type="ECO:0000313" key="7">
    <source>
        <dbReference type="Proteomes" id="UP000439022"/>
    </source>
</evidence>
<dbReference type="InterPro" id="IPR023198">
    <property type="entry name" value="PGP-like_dom2"/>
</dbReference>
<evidence type="ECO:0000256" key="1">
    <source>
        <dbReference type="ARBA" id="ARBA00001946"/>
    </source>
</evidence>
<keyword evidence="3" id="KW-0479">Metal-binding</keyword>
<dbReference type="SFLD" id="SFLDS00003">
    <property type="entry name" value="Haloacid_Dehalogenase"/>
    <property type="match status" value="1"/>
</dbReference>
<dbReference type="Gene3D" id="1.10.150.240">
    <property type="entry name" value="Putative phosphatase, domain 2"/>
    <property type="match status" value="1"/>
</dbReference>
<dbReference type="PANTHER" id="PTHR46470:SF2">
    <property type="entry name" value="GLYCERALDEHYDE 3-PHOSPHATE PHOSPHATASE"/>
    <property type="match status" value="1"/>
</dbReference>
<dbReference type="Gene3D" id="3.40.50.1000">
    <property type="entry name" value="HAD superfamily/HAD-like"/>
    <property type="match status" value="1"/>
</dbReference>
<evidence type="ECO:0000256" key="2">
    <source>
        <dbReference type="ARBA" id="ARBA00007958"/>
    </source>
</evidence>
<accession>A0A6A8GI34</accession>
<dbReference type="Proteomes" id="UP000439022">
    <property type="component" value="Unassembled WGS sequence"/>
</dbReference>
<name>A0A6A8GI34_9EURY</name>
<evidence type="ECO:0000256" key="5">
    <source>
        <dbReference type="ARBA" id="ARBA00022842"/>
    </source>
</evidence>
<comment type="similarity">
    <text evidence="2">Belongs to the HAD-like hydrolase superfamily.</text>
</comment>
<dbReference type="Pfam" id="PF00702">
    <property type="entry name" value="Hydrolase"/>
    <property type="match status" value="1"/>
</dbReference>
<reference evidence="6 7" key="1">
    <citation type="submission" date="2019-11" db="EMBL/GenBank/DDBJ databases">
        <title>Whole genome sequence of Haloferax sp. MBLA0076.</title>
        <authorList>
            <person name="Seo M.-J."/>
            <person name="Cho E.-S."/>
        </authorList>
    </citation>
    <scope>NUCLEOTIDE SEQUENCE [LARGE SCALE GENOMIC DNA]</scope>
    <source>
        <strain evidence="6 7">MBLA0076</strain>
    </source>
</reference>
<dbReference type="SUPFAM" id="SSF56784">
    <property type="entry name" value="HAD-like"/>
    <property type="match status" value="1"/>
</dbReference>
<dbReference type="GO" id="GO:0046872">
    <property type="term" value="F:metal ion binding"/>
    <property type="evidence" value="ECO:0007669"/>
    <property type="project" value="UniProtKB-KW"/>
</dbReference>
<keyword evidence="5" id="KW-0460">Magnesium</keyword>
<dbReference type="AlphaFoldDB" id="A0A6A8GI34"/>
<sequence>MTRAVFFDLDLTLLQYTEEFETIFETAVPNAPDGSYEHYLSVFFEAFEHLSTTPYRDGFEAVVSEFDVDADPEALAARYHEAELAATTVRESARSAVVRAASRGPVGILTNGAPAMQRAKLERHGLDSEVDAIVISNDPDVAARKPDTGIFEAAETALTADEYVYVGDTYDEDIVGARRAGWDAIHVGDDGPAEDPARVESVDDAVARLFD</sequence>
<dbReference type="NCBIfam" id="TIGR01549">
    <property type="entry name" value="HAD-SF-IA-v1"/>
    <property type="match status" value="1"/>
</dbReference>
<organism evidence="6 7">
    <name type="scientific">Haloferax litoreum</name>
    <dbReference type="NCBI Taxonomy" id="2666140"/>
    <lineage>
        <taxon>Archaea</taxon>
        <taxon>Methanobacteriati</taxon>
        <taxon>Methanobacteriota</taxon>
        <taxon>Stenosarchaea group</taxon>
        <taxon>Halobacteria</taxon>
        <taxon>Halobacteriales</taxon>
        <taxon>Haloferacaceae</taxon>
        <taxon>Haloferax</taxon>
    </lineage>
</organism>
<dbReference type="GO" id="GO:0016791">
    <property type="term" value="F:phosphatase activity"/>
    <property type="evidence" value="ECO:0007669"/>
    <property type="project" value="TreeGrafter"/>
</dbReference>
<keyword evidence="7" id="KW-1185">Reference proteome</keyword>
<gene>
    <name evidence="6" type="ORF">GJR96_11205</name>
</gene>
<dbReference type="InterPro" id="IPR006439">
    <property type="entry name" value="HAD-SF_hydro_IA"/>
</dbReference>